<accession>W0A4W4</accession>
<dbReference type="GO" id="GO:0003676">
    <property type="term" value="F:nucleic acid binding"/>
    <property type="evidence" value="ECO:0007669"/>
    <property type="project" value="InterPro"/>
</dbReference>
<dbReference type="PROSITE" id="PS51857">
    <property type="entry name" value="CSD_2"/>
    <property type="match status" value="2"/>
</dbReference>
<dbReference type="eggNOG" id="COG1278">
    <property type="taxonomic scope" value="Bacteria"/>
</dbReference>
<dbReference type="CDD" id="cd04458">
    <property type="entry name" value="CSP_CDS"/>
    <property type="match status" value="2"/>
</dbReference>
<dbReference type="PRINTS" id="PR00050">
    <property type="entry name" value="COLDSHOCK"/>
</dbReference>
<evidence type="ECO:0000313" key="4">
    <source>
        <dbReference type="Proteomes" id="UP000018851"/>
    </source>
</evidence>
<name>W0A4W4_9SPHN</name>
<feature type="domain" description="CSD" evidence="2">
    <location>
        <begin position="35"/>
        <end position="101"/>
    </location>
</feature>
<dbReference type="AlphaFoldDB" id="W0A4W4"/>
<dbReference type="PATRIC" id="fig|1123269.5.peg.311"/>
<gene>
    <name evidence="3" type="ORF">NX02_01530</name>
</gene>
<dbReference type="InterPro" id="IPR050181">
    <property type="entry name" value="Cold_shock_domain"/>
</dbReference>
<sequence length="202" mass="22152">MVDFRPETSDGLHESSGADARCGHREDDDIDDGELHGGLVKWFDTTRGFGFMVPDTPGAGDILIHFSALRDHGRRSLPEGTRVVCKAVQRDRGMQATIVVSFDLSTATGPDADAIDRRPADHVDPVSLISDAGPPLDVKVKWFNRLKGYGFLMRDDGSPDIFVHMETLRRGQIAEVEPDQPLVARIVQGRKGPLAVVVTRPE</sequence>
<keyword evidence="4" id="KW-1185">Reference proteome</keyword>
<dbReference type="InterPro" id="IPR002059">
    <property type="entry name" value="CSP_DNA-bd"/>
</dbReference>
<dbReference type="InterPro" id="IPR011129">
    <property type="entry name" value="CSD"/>
</dbReference>
<dbReference type="SMART" id="SM00357">
    <property type="entry name" value="CSP"/>
    <property type="match status" value="2"/>
</dbReference>
<dbReference type="OrthoDB" id="9791685at2"/>
<dbReference type="PANTHER" id="PTHR11544">
    <property type="entry name" value="COLD SHOCK DOMAIN CONTAINING PROTEINS"/>
    <property type="match status" value="1"/>
</dbReference>
<reference evidence="3 4" key="1">
    <citation type="submission" date="2013-07" db="EMBL/GenBank/DDBJ databases">
        <title>Completed genome of Sphingomonas sanxanigenens NX02.</title>
        <authorList>
            <person name="Ma T."/>
            <person name="Huang H."/>
            <person name="Wu M."/>
            <person name="Li X."/>
            <person name="Li G."/>
        </authorList>
    </citation>
    <scope>NUCLEOTIDE SEQUENCE [LARGE SCALE GENOMIC DNA]</scope>
    <source>
        <strain evidence="3 4">NX02</strain>
    </source>
</reference>
<evidence type="ECO:0000259" key="2">
    <source>
        <dbReference type="PROSITE" id="PS51857"/>
    </source>
</evidence>
<dbReference type="Pfam" id="PF00313">
    <property type="entry name" value="CSD"/>
    <property type="match status" value="2"/>
</dbReference>
<dbReference type="KEGG" id="ssan:NX02_01530"/>
<proteinExistence type="predicted"/>
<dbReference type="HOGENOM" id="CLU_097141_2_0_5"/>
<organism evidence="3 4">
    <name type="scientific">Sphingomonas sanxanigenens DSM 19645 = NX02</name>
    <dbReference type="NCBI Taxonomy" id="1123269"/>
    <lineage>
        <taxon>Bacteria</taxon>
        <taxon>Pseudomonadati</taxon>
        <taxon>Pseudomonadota</taxon>
        <taxon>Alphaproteobacteria</taxon>
        <taxon>Sphingomonadales</taxon>
        <taxon>Sphingomonadaceae</taxon>
        <taxon>Sphingomonas</taxon>
    </lineage>
</organism>
<dbReference type="EMBL" id="CP006644">
    <property type="protein sequence ID" value="AHE52071.1"/>
    <property type="molecule type" value="Genomic_DNA"/>
</dbReference>
<feature type="region of interest" description="Disordered" evidence="1">
    <location>
        <begin position="1"/>
        <end position="30"/>
    </location>
</feature>
<dbReference type="SUPFAM" id="SSF50249">
    <property type="entry name" value="Nucleic acid-binding proteins"/>
    <property type="match status" value="2"/>
</dbReference>
<evidence type="ECO:0000313" key="3">
    <source>
        <dbReference type="EMBL" id="AHE52071.1"/>
    </source>
</evidence>
<dbReference type="InterPro" id="IPR012340">
    <property type="entry name" value="NA-bd_OB-fold"/>
</dbReference>
<protein>
    <recommendedName>
        <fullName evidence="2">CSD domain-containing protein</fullName>
    </recommendedName>
</protein>
<dbReference type="Proteomes" id="UP000018851">
    <property type="component" value="Chromosome"/>
</dbReference>
<dbReference type="GO" id="GO:0005829">
    <property type="term" value="C:cytosol"/>
    <property type="evidence" value="ECO:0007669"/>
    <property type="project" value="UniProtKB-ARBA"/>
</dbReference>
<dbReference type="Gene3D" id="2.40.50.140">
    <property type="entry name" value="Nucleic acid-binding proteins"/>
    <property type="match status" value="2"/>
</dbReference>
<feature type="compositionally biased region" description="Basic and acidic residues" evidence="1">
    <location>
        <begin position="1"/>
        <end position="13"/>
    </location>
</feature>
<evidence type="ECO:0000256" key="1">
    <source>
        <dbReference type="SAM" id="MobiDB-lite"/>
    </source>
</evidence>
<feature type="domain" description="CSD" evidence="2">
    <location>
        <begin position="135"/>
        <end position="200"/>
    </location>
</feature>
<dbReference type="STRING" id="1123269.NX02_01530"/>